<protein>
    <submittedName>
        <fullName evidence="9">Pathway-specific transcriptional activator</fullName>
    </submittedName>
</protein>
<dbReference type="Pfam" id="PF03704">
    <property type="entry name" value="BTAD"/>
    <property type="match status" value="1"/>
</dbReference>
<dbReference type="EMBL" id="CP016438">
    <property type="protein sequence ID" value="ANS70604.1"/>
    <property type="molecule type" value="Genomic_DNA"/>
</dbReference>
<dbReference type="InterPro" id="IPR016032">
    <property type="entry name" value="Sig_transdc_resp-reg_C-effctor"/>
</dbReference>
<keyword evidence="3" id="KW-0805">Transcription regulation</keyword>
<evidence type="ECO:0000256" key="4">
    <source>
        <dbReference type="ARBA" id="ARBA00023125"/>
    </source>
</evidence>
<evidence type="ECO:0000256" key="6">
    <source>
        <dbReference type="PROSITE-ProRule" id="PRU01091"/>
    </source>
</evidence>
<dbReference type="InterPro" id="IPR001867">
    <property type="entry name" value="OmpR/PhoB-type_DNA-bd"/>
</dbReference>
<evidence type="ECO:0000256" key="7">
    <source>
        <dbReference type="SAM" id="MobiDB-lite"/>
    </source>
</evidence>
<dbReference type="CDD" id="cd15831">
    <property type="entry name" value="BTAD"/>
    <property type="match status" value="1"/>
</dbReference>
<dbReference type="Pfam" id="PF00486">
    <property type="entry name" value="Trans_reg_C"/>
    <property type="match status" value="1"/>
</dbReference>
<keyword evidence="4 6" id="KW-0238">DNA-binding</keyword>
<evidence type="ECO:0000259" key="8">
    <source>
        <dbReference type="PROSITE" id="PS51755"/>
    </source>
</evidence>
<dbReference type="InterPro" id="IPR011990">
    <property type="entry name" value="TPR-like_helical_dom_sf"/>
</dbReference>
<evidence type="ECO:0000256" key="2">
    <source>
        <dbReference type="ARBA" id="ARBA00023012"/>
    </source>
</evidence>
<keyword evidence="2" id="KW-0902">Two-component regulatory system</keyword>
<dbReference type="SMART" id="SM01043">
    <property type="entry name" value="BTAD"/>
    <property type="match status" value="1"/>
</dbReference>
<dbReference type="InterPro" id="IPR005158">
    <property type="entry name" value="BTAD"/>
</dbReference>
<dbReference type="Proteomes" id="UP000092598">
    <property type="component" value="Chromosome"/>
</dbReference>
<dbReference type="KEGG" id="sls:SLINC_8380"/>
<dbReference type="PANTHER" id="PTHR35807:SF1">
    <property type="entry name" value="TRANSCRIPTIONAL REGULATOR REDD"/>
    <property type="match status" value="1"/>
</dbReference>
<organism evidence="9 10">
    <name type="scientific">Streptomyces lincolnensis</name>
    <dbReference type="NCBI Taxonomy" id="1915"/>
    <lineage>
        <taxon>Bacteria</taxon>
        <taxon>Bacillati</taxon>
        <taxon>Actinomycetota</taxon>
        <taxon>Actinomycetes</taxon>
        <taxon>Kitasatosporales</taxon>
        <taxon>Streptomycetaceae</taxon>
        <taxon>Streptomyces</taxon>
    </lineage>
</organism>
<comment type="similarity">
    <text evidence="1">Belongs to the AfsR/DnrI/RedD regulatory family.</text>
</comment>
<dbReference type="SUPFAM" id="SSF48452">
    <property type="entry name" value="TPR-like"/>
    <property type="match status" value="1"/>
</dbReference>
<dbReference type="InterPro" id="IPR036388">
    <property type="entry name" value="WH-like_DNA-bd_sf"/>
</dbReference>
<dbReference type="InterPro" id="IPR051677">
    <property type="entry name" value="AfsR-DnrI-RedD_regulator"/>
</dbReference>
<keyword evidence="10" id="KW-1185">Reference proteome</keyword>
<dbReference type="SUPFAM" id="SSF46894">
    <property type="entry name" value="C-terminal effector domain of the bipartite response regulators"/>
    <property type="match status" value="1"/>
</dbReference>
<dbReference type="GO" id="GO:0000160">
    <property type="term" value="P:phosphorelay signal transduction system"/>
    <property type="evidence" value="ECO:0007669"/>
    <property type="project" value="UniProtKB-KW"/>
</dbReference>
<proteinExistence type="inferred from homology"/>
<dbReference type="GO" id="GO:0006355">
    <property type="term" value="P:regulation of DNA-templated transcription"/>
    <property type="evidence" value="ECO:0007669"/>
    <property type="project" value="InterPro"/>
</dbReference>
<dbReference type="STRING" id="1915.SLINC_8380"/>
<accession>A0A1B1MPV3</accession>
<feature type="region of interest" description="Disordered" evidence="7">
    <location>
        <begin position="258"/>
        <end position="279"/>
    </location>
</feature>
<dbReference type="Gene3D" id="1.25.40.10">
    <property type="entry name" value="Tetratricopeptide repeat domain"/>
    <property type="match status" value="1"/>
</dbReference>
<sequence length="279" mass="30474">MTDITVLGPFTATYGQSSFAPSATKPRQVLALLALQADRVVPASTLMEEIWGEELPRSAATTLQTYILQLRRKLATALKRDAVTAKNVLVTQHGGYVLRACPERVDAQEFEKLAASGGKAFEAGDDLTASRLLGQAIALWRGPALMDVKVGRVLELDVVGLEEKRLTVLAQRIDADLGLGRHAELVPELSVLAAQHPMHETFCAQLMTALYRSGGAWRALEAYQRLRSALVTELGLEPSQRLKRLHQAVLVGEEFSDRRSFDPSHHRTATPSNSRTSAA</sequence>
<dbReference type="RefSeq" id="WP_067444195.1">
    <property type="nucleotide sequence ID" value="NZ_CP016438.1"/>
</dbReference>
<dbReference type="Gene3D" id="1.10.10.10">
    <property type="entry name" value="Winged helix-like DNA-binding domain superfamily/Winged helix DNA-binding domain"/>
    <property type="match status" value="1"/>
</dbReference>
<evidence type="ECO:0000313" key="10">
    <source>
        <dbReference type="Proteomes" id="UP000092598"/>
    </source>
</evidence>
<dbReference type="PANTHER" id="PTHR35807">
    <property type="entry name" value="TRANSCRIPTIONAL REGULATOR REDD-RELATED"/>
    <property type="match status" value="1"/>
</dbReference>
<feature type="domain" description="OmpR/PhoB-type" evidence="8">
    <location>
        <begin position="1"/>
        <end position="100"/>
    </location>
</feature>
<evidence type="ECO:0000256" key="5">
    <source>
        <dbReference type="ARBA" id="ARBA00023163"/>
    </source>
</evidence>
<evidence type="ECO:0000256" key="3">
    <source>
        <dbReference type="ARBA" id="ARBA00023015"/>
    </source>
</evidence>
<dbReference type="GO" id="GO:0003677">
    <property type="term" value="F:DNA binding"/>
    <property type="evidence" value="ECO:0007669"/>
    <property type="project" value="UniProtKB-UniRule"/>
</dbReference>
<evidence type="ECO:0000313" key="9">
    <source>
        <dbReference type="EMBL" id="ANS70604.1"/>
    </source>
</evidence>
<feature type="compositionally biased region" description="Polar residues" evidence="7">
    <location>
        <begin position="269"/>
        <end position="279"/>
    </location>
</feature>
<keyword evidence="5" id="KW-0804">Transcription</keyword>
<gene>
    <name evidence="9" type="ORF">SLINC_8380</name>
</gene>
<reference evidence="9 10" key="1">
    <citation type="submission" date="2016-07" db="EMBL/GenBank/DDBJ databases">
        <title>Enhancement of antibiotic productionsby engineered nitrateutilization in actinobacteria.</title>
        <authorList>
            <person name="Meng S.C."/>
        </authorList>
    </citation>
    <scope>NUCLEOTIDE SEQUENCE [LARGE SCALE GENOMIC DNA]</scope>
    <source>
        <strain evidence="9 10">NRRL 2936</strain>
    </source>
</reference>
<name>A0A1B1MPV3_STRLN</name>
<evidence type="ECO:0000256" key="1">
    <source>
        <dbReference type="ARBA" id="ARBA00005820"/>
    </source>
</evidence>
<feature type="DNA-binding region" description="OmpR/PhoB-type" evidence="6">
    <location>
        <begin position="1"/>
        <end position="100"/>
    </location>
</feature>
<dbReference type="PROSITE" id="PS51755">
    <property type="entry name" value="OMPR_PHOB"/>
    <property type="match status" value="1"/>
</dbReference>
<dbReference type="PATRIC" id="fig|1915.4.peg.9235"/>
<dbReference type="AlphaFoldDB" id="A0A1B1MPV3"/>
<dbReference type="SMART" id="SM00862">
    <property type="entry name" value="Trans_reg_C"/>
    <property type="match status" value="1"/>
</dbReference>